<evidence type="ECO:0000256" key="3">
    <source>
        <dbReference type="ARBA" id="ARBA00022505"/>
    </source>
</evidence>
<dbReference type="OrthoDB" id="9759518at2"/>
<dbReference type="Pfam" id="PF00384">
    <property type="entry name" value="Molybdopterin"/>
    <property type="match status" value="1"/>
</dbReference>
<comment type="cofactor">
    <cofactor evidence="1">
        <name>Mo-bis(molybdopterin guanine dinucleotide)</name>
        <dbReference type="ChEBI" id="CHEBI:60539"/>
    </cofactor>
</comment>
<evidence type="ECO:0000259" key="6">
    <source>
        <dbReference type="Pfam" id="PF00384"/>
    </source>
</evidence>
<dbReference type="GO" id="GO:0009061">
    <property type="term" value="P:anaerobic respiration"/>
    <property type="evidence" value="ECO:0007669"/>
    <property type="project" value="TreeGrafter"/>
</dbReference>
<dbReference type="GO" id="GO:0030151">
    <property type="term" value="F:molybdenum ion binding"/>
    <property type="evidence" value="ECO:0007669"/>
    <property type="project" value="TreeGrafter"/>
</dbReference>
<dbReference type="InterPro" id="IPR009010">
    <property type="entry name" value="Asp_de-COase-like_dom_sf"/>
</dbReference>
<feature type="non-terminal residue" evidence="8">
    <location>
        <position position="1"/>
    </location>
</feature>
<gene>
    <name evidence="8" type="ORF">C9427_08960</name>
</gene>
<dbReference type="GO" id="GO:0016740">
    <property type="term" value="F:transferase activity"/>
    <property type="evidence" value="ECO:0007669"/>
    <property type="project" value="UniProtKB-KW"/>
</dbReference>
<evidence type="ECO:0000313" key="9">
    <source>
        <dbReference type="Proteomes" id="UP000240259"/>
    </source>
</evidence>
<protein>
    <submittedName>
        <fullName evidence="8">Asp-tRNA(Asn)/Glu-tRNA(Gln) amidotransferase GatCAB subunit C</fullName>
    </submittedName>
</protein>
<comment type="similarity">
    <text evidence="2">Belongs to the prokaryotic molybdopterin-containing oxidoreductase family.</text>
</comment>
<dbReference type="InterPro" id="IPR006655">
    <property type="entry name" value="Mopterin_OxRdtase_prok_CS"/>
</dbReference>
<dbReference type="RefSeq" id="WP_107648776.1">
    <property type="nucleotide sequence ID" value="NZ_PZJX01000020.1"/>
</dbReference>
<dbReference type="SUPFAM" id="SSF53706">
    <property type="entry name" value="Formate dehydrogenase/DMSO reductase, domains 1-3"/>
    <property type="match status" value="1"/>
</dbReference>
<dbReference type="GO" id="GO:0016491">
    <property type="term" value="F:oxidoreductase activity"/>
    <property type="evidence" value="ECO:0007669"/>
    <property type="project" value="UniProtKB-KW"/>
</dbReference>
<dbReference type="Gene3D" id="2.40.40.20">
    <property type="match status" value="1"/>
</dbReference>
<keyword evidence="4" id="KW-0479">Metal-binding</keyword>
<accession>A0A2T4IYW7</accession>
<organism evidence="8 9">
    <name type="scientific">Mesorhizobium helmanticense</name>
    <dbReference type="NCBI Taxonomy" id="1776423"/>
    <lineage>
        <taxon>Bacteria</taxon>
        <taxon>Pseudomonadati</taxon>
        <taxon>Pseudomonadota</taxon>
        <taxon>Alphaproteobacteria</taxon>
        <taxon>Hyphomicrobiales</taxon>
        <taxon>Phyllobacteriaceae</taxon>
        <taxon>Mesorhizobium</taxon>
    </lineage>
</organism>
<dbReference type="FunFam" id="2.40.40.20:FF:000009">
    <property type="entry name" value="Biotin sulfoxide reductase 2"/>
    <property type="match status" value="1"/>
</dbReference>
<evidence type="ECO:0000256" key="1">
    <source>
        <dbReference type="ARBA" id="ARBA00001942"/>
    </source>
</evidence>
<dbReference type="GO" id="GO:0043546">
    <property type="term" value="F:molybdopterin cofactor binding"/>
    <property type="evidence" value="ECO:0007669"/>
    <property type="project" value="InterPro"/>
</dbReference>
<dbReference type="PANTHER" id="PTHR43742">
    <property type="entry name" value="TRIMETHYLAMINE-N-OXIDE REDUCTASE"/>
    <property type="match status" value="1"/>
</dbReference>
<name>A0A2T4IYW7_9HYPH</name>
<proteinExistence type="inferred from homology"/>
<comment type="caution">
    <text evidence="8">The sequence shown here is derived from an EMBL/GenBank/DDBJ whole genome shotgun (WGS) entry which is preliminary data.</text>
</comment>
<dbReference type="Proteomes" id="UP000240259">
    <property type="component" value="Unassembled WGS sequence"/>
</dbReference>
<dbReference type="EMBL" id="PZJX01000020">
    <property type="protein sequence ID" value="PTE10773.1"/>
    <property type="molecule type" value="Genomic_DNA"/>
</dbReference>
<evidence type="ECO:0000256" key="5">
    <source>
        <dbReference type="ARBA" id="ARBA00023002"/>
    </source>
</evidence>
<dbReference type="CDD" id="cd02793">
    <property type="entry name" value="MopB_CT_DMSOR-BSOR-TMAOR"/>
    <property type="match status" value="1"/>
</dbReference>
<sequence>MLGLIHTLISEGLHDREFLASHATGFECFADYVMGVTDGVPKTAQWASGLSELPAEAIRALARRMAATRTFLVVNWSLQRSEHGEQPFWAAIALAAALGQLGLPGGGLGFGYGSLEGLGGQRRAAPRPTFPTLRNPVEAFIPVARIADMLLSPGAPFQYDGRDLAYPDIRLVYWCGGNPFHHHQDLNRLIAAWRRPEAVIVHETWWTATARHADVVLPASSPLERDDIGASSLDRFMVAMRKAIEPLGEARSDFAIFGGLAERLGLGAAFHEGRGEREWLRLMYQRARERAAQADMRWPDFDAFWDQGFVEIPAAEKPYVLFEAFRRDPALHRLGTPSGRIEIVSGAIAGFAYEDCPGHPTWMAPREWLGSPLAARFPLHLLTTQPATRLHGQMDMGTVSQASKVAGREPMRINPADAAARGVGDGDIVRVFNDRGAILVGAVLTDAIRPGVIQIATGAWYDPETPGEIGSLDKHGNPNVLTPDRGTSKLAQGPSAQSTLVEVARFEGAVPRVSAFDPPIDS</sequence>
<dbReference type="Pfam" id="PF01568">
    <property type="entry name" value="Molydop_binding"/>
    <property type="match status" value="1"/>
</dbReference>
<keyword evidence="8" id="KW-0808">Transferase</keyword>
<evidence type="ECO:0000256" key="2">
    <source>
        <dbReference type="ARBA" id="ARBA00010312"/>
    </source>
</evidence>
<keyword evidence="3" id="KW-0500">Molybdenum</keyword>
<dbReference type="PROSITE" id="PS00490">
    <property type="entry name" value="MOLYBDOPTERIN_PROK_2"/>
    <property type="match status" value="1"/>
</dbReference>
<reference evidence="8 9" key="1">
    <citation type="submission" date="2018-03" db="EMBL/GenBank/DDBJ databases">
        <title>Genome sequence of the symbiotic type strain Mesorhizobium helmanticense CSLC115NT isolated from Lotus corniculatus nodules.</title>
        <authorList>
            <person name="Sannazzaro A.I."/>
            <person name="Torres Tejerizo G.A."/>
            <person name="Dip D."/>
            <person name="Caballero M."/>
            <person name="Pistorio M."/>
            <person name="Estrella M.J."/>
        </authorList>
    </citation>
    <scope>NUCLEOTIDE SEQUENCE [LARGE SCALE GENOMIC DNA]</scope>
    <source>
        <strain evidence="8 9">CSLC115N</strain>
    </source>
</reference>
<dbReference type="GO" id="GO:0009055">
    <property type="term" value="F:electron transfer activity"/>
    <property type="evidence" value="ECO:0007669"/>
    <property type="project" value="TreeGrafter"/>
</dbReference>
<keyword evidence="5" id="KW-0560">Oxidoreductase</keyword>
<evidence type="ECO:0000259" key="7">
    <source>
        <dbReference type="Pfam" id="PF01568"/>
    </source>
</evidence>
<keyword evidence="9" id="KW-1185">Reference proteome</keyword>
<evidence type="ECO:0000313" key="8">
    <source>
        <dbReference type="EMBL" id="PTE10773.1"/>
    </source>
</evidence>
<dbReference type="Gene3D" id="3.40.50.740">
    <property type="match status" value="1"/>
</dbReference>
<dbReference type="PANTHER" id="PTHR43742:SF10">
    <property type="entry name" value="TRIMETHYLAMINE-N-OXIDE REDUCTASE 2"/>
    <property type="match status" value="1"/>
</dbReference>
<dbReference type="GO" id="GO:0030288">
    <property type="term" value="C:outer membrane-bounded periplasmic space"/>
    <property type="evidence" value="ECO:0007669"/>
    <property type="project" value="TreeGrafter"/>
</dbReference>
<dbReference type="InterPro" id="IPR006656">
    <property type="entry name" value="Mopterin_OxRdtase"/>
</dbReference>
<dbReference type="InterPro" id="IPR006657">
    <property type="entry name" value="MoPterin_dinucl-bd_dom"/>
</dbReference>
<dbReference type="SUPFAM" id="SSF50692">
    <property type="entry name" value="ADC-like"/>
    <property type="match status" value="1"/>
</dbReference>
<dbReference type="InterPro" id="IPR041954">
    <property type="entry name" value="CT_DMSOR/BSOR/TMAOR"/>
</dbReference>
<dbReference type="InterPro" id="IPR050612">
    <property type="entry name" value="Prok_Mopterin_Oxidored"/>
</dbReference>
<feature type="domain" description="Molybdopterin oxidoreductase" evidence="6">
    <location>
        <begin position="2"/>
        <end position="263"/>
    </location>
</feature>
<feature type="domain" description="Molybdopterin dinucleotide-binding" evidence="7">
    <location>
        <begin position="379"/>
        <end position="499"/>
    </location>
</feature>
<dbReference type="Gene3D" id="3.40.228.10">
    <property type="entry name" value="Dimethylsulfoxide Reductase, domain 2"/>
    <property type="match status" value="1"/>
</dbReference>
<dbReference type="AlphaFoldDB" id="A0A2T4IYW7"/>
<evidence type="ECO:0000256" key="4">
    <source>
        <dbReference type="ARBA" id="ARBA00022723"/>
    </source>
</evidence>